<keyword evidence="5" id="KW-0805">Transcription regulation</keyword>
<dbReference type="InterPro" id="IPR015943">
    <property type="entry name" value="WD40/YVTN_repeat-like_dom_sf"/>
</dbReference>
<dbReference type="PROSITE" id="PS50082">
    <property type="entry name" value="WD_REPEATS_2"/>
    <property type="match status" value="5"/>
</dbReference>
<dbReference type="PANTHER" id="PTHR19879">
    <property type="entry name" value="TRANSCRIPTION INITIATION FACTOR TFIID"/>
    <property type="match status" value="1"/>
</dbReference>
<comment type="caution">
    <text evidence="11">The sequence shown here is derived from an EMBL/GenBank/DDBJ whole genome shotgun (WGS) entry which is preliminary data.</text>
</comment>
<dbReference type="Gene3D" id="2.130.10.10">
    <property type="entry name" value="YVTN repeat-like/Quinoprotein amine dehydrogenase"/>
    <property type="match status" value="3"/>
</dbReference>
<evidence type="ECO:0000256" key="5">
    <source>
        <dbReference type="ARBA" id="ARBA00023015"/>
    </source>
</evidence>
<evidence type="ECO:0000256" key="1">
    <source>
        <dbReference type="ARBA" id="ARBA00004123"/>
    </source>
</evidence>
<dbReference type="Pfam" id="PF04494">
    <property type="entry name" value="TFIID_NTD2"/>
    <property type="match status" value="1"/>
</dbReference>
<evidence type="ECO:0000259" key="10">
    <source>
        <dbReference type="Pfam" id="PF04494"/>
    </source>
</evidence>
<dbReference type="PROSITE" id="PS50896">
    <property type="entry name" value="LISH"/>
    <property type="match status" value="1"/>
</dbReference>
<dbReference type="InterPro" id="IPR019775">
    <property type="entry name" value="WD40_repeat_CS"/>
</dbReference>
<evidence type="ECO:0000256" key="8">
    <source>
        <dbReference type="PROSITE-ProRule" id="PRU00221"/>
    </source>
</evidence>
<evidence type="ECO:0000256" key="9">
    <source>
        <dbReference type="SAM" id="MobiDB-lite"/>
    </source>
</evidence>
<dbReference type="InterPro" id="IPR006594">
    <property type="entry name" value="LisH"/>
</dbReference>
<accession>A0ABD1NEW4</accession>
<organism evidence="11 12">
    <name type="scientific">Flemingia macrophylla</name>
    <dbReference type="NCBI Taxonomy" id="520843"/>
    <lineage>
        <taxon>Eukaryota</taxon>
        <taxon>Viridiplantae</taxon>
        <taxon>Streptophyta</taxon>
        <taxon>Embryophyta</taxon>
        <taxon>Tracheophyta</taxon>
        <taxon>Spermatophyta</taxon>
        <taxon>Magnoliopsida</taxon>
        <taxon>eudicotyledons</taxon>
        <taxon>Gunneridae</taxon>
        <taxon>Pentapetalae</taxon>
        <taxon>rosids</taxon>
        <taxon>fabids</taxon>
        <taxon>Fabales</taxon>
        <taxon>Fabaceae</taxon>
        <taxon>Papilionoideae</taxon>
        <taxon>50 kb inversion clade</taxon>
        <taxon>NPAAA clade</taxon>
        <taxon>indigoferoid/millettioid clade</taxon>
        <taxon>Phaseoleae</taxon>
        <taxon>Flemingia</taxon>
    </lineage>
</organism>
<dbReference type="InterPro" id="IPR020472">
    <property type="entry name" value="WD40_PAC1"/>
</dbReference>
<dbReference type="CDD" id="cd08044">
    <property type="entry name" value="TAF5_NTD2"/>
    <property type="match status" value="1"/>
</dbReference>
<feature type="repeat" description="WD" evidence="8">
    <location>
        <begin position="574"/>
        <end position="615"/>
    </location>
</feature>
<name>A0ABD1NEW4_9FABA</name>
<dbReference type="Pfam" id="PF00400">
    <property type="entry name" value="WD40"/>
    <property type="match status" value="6"/>
</dbReference>
<dbReference type="PRINTS" id="PR00320">
    <property type="entry name" value="GPROTEINBRPT"/>
</dbReference>
<sequence length="703" mass="78229">MEEEKIIGYVTAYLKRKGFTQTEKVFQEEFQHNKSNSVLEADIANHLLAFSHLESGPARFHDGYSKLRTWTYSSLDLYKHELLRVLYPVFIHCFMDLVAKGHVQEARNFFNTFREDHEMMHLRDLQKLEGVLSPSHLQEMEFAHSLRQSKFNIKICEYANELLLQHLHSTQSTTILGIINEHINFQVTPGQPSLISDDPEAVTLTGSSQETANRINQKEIHWGLLEDSLEERLEKAGALLSDSEKGEGDAKEGENDDTKKRSIEGGKQGASVKKVKKDKGGSGAGKNAKPESNTVPAAPRVKPELPLPEVPVSHMEQLQCHCWTFVLKHKGYLDSPTEVEQSILEDLRNRVQLSSFALPSVSFYTFINTHNGLSCSSISHDGSLVAGGFTDSSLKIWDMAKLGQQSANCHLQGENDTSQNEHILGQGGGKRQYTLFQGHSGPVYAASFSPVGDFILSSSADSTIRLWSTNLNANLVCYKGHNYPVWDVQFSPVGHYFASSSHDRTARIWSIDRIQPLRIMAGHLSDVDVRHYIQYSLLVLCVQWHVNCNYIATGSSDKTVRLWDVQSGECVRVFVGHRGMILSLAMSPDGRYMASGDEDGTIMMWDLSSGRSLTPLIGHTSCVWSLAFSSEGSILASGSADCTVKLWDVNTSTKVSRAEEKSGNANRLRSLKTLPTKSTPVYSLRQFSRRNLLFAAGALGKSG</sequence>
<comment type="similarity">
    <text evidence="2">Belongs to the WD repeat TAF5 family.</text>
</comment>
<feature type="region of interest" description="Disordered" evidence="9">
    <location>
        <begin position="238"/>
        <end position="302"/>
    </location>
</feature>
<feature type="compositionally biased region" description="Basic and acidic residues" evidence="9">
    <location>
        <begin position="242"/>
        <end position="264"/>
    </location>
</feature>
<feature type="repeat" description="WD" evidence="8">
    <location>
        <begin position="478"/>
        <end position="519"/>
    </location>
</feature>
<evidence type="ECO:0000256" key="6">
    <source>
        <dbReference type="ARBA" id="ARBA00023163"/>
    </source>
</evidence>
<evidence type="ECO:0000256" key="2">
    <source>
        <dbReference type="ARBA" id="ARBA00009435"/>
    </source>
</evidence>
<evidence type="ECO:0000313" key="12">
    <source>
        <dbReference type="Proteomes" id="UP001603857"/>
    </source>
</evidence>
<dbReference type="CDD" id="cd00200">
    <property type="entry name" value="WD40"/>
    <property type="match status" value="1"/>
</dbReference>
<evidence type="ECO:0000256" key="7">
    <source>
        <dbReference type="ARBA" id="ARBA00023242"/>
    </source>
</evidence>
<feature type="domain" description="TFIID subunit TAF5 NTD2" evidence="10">
    <location>
        <begin position="55"/>
        <end position="183"/>
    </location>
</feature>
<dbReference type="PANTHER" id="PTHR19879:SF1">
    <property type="entry name" value="CANNONBALL-RELATED"/>
    <property type="match status" value="1"/>
</dbReference>
<feature type="repeat" description="WD" evidence="8">
    <location>
        <begin position="436"/>
        <end position="468"/>
    </location>
</feature>
<feature type="repeat" description="WD" evidence="8">
    <location>
        <begin position="616"/>
        <end position="657"/>
    </location>
</feature>
<keyword evidence="4" id="KW-0677">Repeat</keyword>
<gene>
    <name evidence="11" type="ORF">Fmac_000659</name>
</gene>
<keyword evidence="7" id="KW-0539">Nucleus</keyword>
<dbReference type="InterPro" id="IPR007582">
    <property type="entry name" value="TFIID_NTD2"/>
</dbReference>
<dbReference type="InterPro" id="IPR036322">
    <property type="entry name" value="WD40_repeat_dom_sf"/>
</dbReference>
<dbReference type="SMART" id="SM00320">
    <property type="entry name" value="WD40"/>
    <property type="match status" value="6"/>
</dbReference>
<feature type="repeat" description="WD" evidence="8">
    <location>
        <begin position="532"/>
        <end position="573"/>
    </location>
</feature>
<keyword evidence="3 8" id="KW-0853">WD repeat</keyword>
<proteinExistence type="inferred from homology"/>
<evidence type="ECO:0000313" key="11">
    <source>
        <dbReference type="EMBL" id="KAL2346659.1"/>
    </source>
</evidence>
<keyword evidence="6" id="KW-0804">Transcription</keyword>
<dbReference type="PROSITE" id="PS50294">
    <property type="entry name" value="WD_REPEATS_REGION"/>
    <property type="match status" value="5"/>
</dbReference>
<dbReference type="InterPro" id="IPR001680">
    <property type="entry name" value="WD40_rpt"/>
</dbReference>
<dbReference type="PROSITE" id="PS00678">
    <property type="entry name" value="WD_REPEATS_1"/>
    <property type="match status" value="4"/>
</dbReference>
<protein>
    <recommendedName>
        <fullName evidence="10">TFIID subunit TAF5 NTD2 domain-containing protein</fullName>
    </recommendedName>
</protein>
<evidence type="ECO:0000256" key="4">
    <source>
        <dbReference type="ARBA" id="ARBA00022737"/>
    </source>
</evidence>
<dbReference type="EMBL" id="JBGMDY010000001">
    <property type="protein sequence ID" value="KAL2346659.1"/>
    <property type="molecule type" value="Genomic_DNA"/>
</dbReference>
<dbReference type="AlphaFoldDB" id="A0ABD1NEW4"/>
<keyword evidence="12" id="KW-1185">Reference proteome</keyword>
<reference evidence="11 12" key="1">
    <citation type="submission" date="2024-08" db="EMBL/GenBank/DDBJ databases">
        <title>Insights into the chromosomal genome structure of Flemingia macrophylla.</title>
        <authorList>
            <person name="Ding Y."/>
            <person name="Zhao Y."/>
            <person name="Bi W."/>
            <person name="Wu M."/>
            <person name="Zhao G."/>
            <person name="Gong Y."/>
            <person name="Li W."/>
            <person name="Zhang P."/>
        </authorList>
    </citation>
    <scope>NUCLEOTIDE SEQUENCE [LARGE SCALE GENOMIC DNA]</scope>
    <source>
        <strain evidence="11">DYQJB</strain>
        <tissue evidence="11">Leaf</tissue>
    </source>
</reference>
<dbReference type="GO" id="GO:0005634">
    <property type="term" value="C:nucleus"/>
    <property type="evidence" value="ECO:0007669"/>
    <property type="project" value="UniProtKB-SubCell"/>
</dbReference>
<dbReference type="SUPFAM" id="SSF50978">
    <property type="entry name" value="WD40 repeat-like"/>
    <property type="match status" value="1"/>
</dbReference>
<comment type="subcellular location">
    <subcellularLocation>
        <location evidence="1">Nucleus</location>
    </subcellularLocation>
</comment>
<dbReference type="Proteomes" id="UP001603857">
    <property type="component" value="Unassembled WGS sequence"/>
</dbReference>
<dbReference type="Gene3D" id="1.25.40.500">
    <property type="entry name" value="TFIID subunit TAF5, NTD2 domain"/>
    <property type="match status" value="1"/>
</dbReference>
<evidence type="ECO:0000256" key="3">
    <source>
        <dbReference type="ARBA" id="ARBA00022574"/>
    </source>
</evidence>
<dbReference type="SUPFAM" id="SSF160897">
    <property type="entry name" value="Taf5 N-terminal domain-like"/>
    <property type="match status" value="1"/>
</dbReference>
<dbReference type="InterPro" id="IPR037264">
    <property type="entry name" value="TFIID_NTD2_sf"/>
</dbReference>